<dbReference type="OrthoDB" id="9783171at2"/>
<organism evidence="2 3">
    <name type="scientific">Xanthomonas pisi</name>
    <dbReference type="NCBI Taxonomy" id="56457"/>
    <lineage>
        <taxon>Bacteria</taxon>
        <taxon>Pseudomonadati</taxon>
        <taxon>Pseudomonadota</taxon>
        <taxon>Gammaproteobacteria</taxon>
        <taxon>Lysobacterales</taxon>
        <taxon>Lysobacteraceae</taxon>
        <taxon>Xanthomonas</taxon>
    </lineage>
</organism>
<dbReference type="Proteomes" id="UP000238191">
    <property type="component" value="Unassembled WGS sequence"/>
</dbReference>
<evidence type="ECO:0000259" key="1">
    <source>
        <dbReference type="Pfam" id="PF13640"/>
    </source>
</evidence>
<dbReference type="Gene3D" id="2.60.120.620">
    <property type="entry name" value="q2cbj1_9rhob like domain"/>
    <property type="match status" value="1"/>
</dbReference>
<keyword evidence="3" id="KW-1185">Reference proteome</keyword>
<evidence type="ECO:0000313" key="3">
    <source>
        <dbReference type="Proteomes" id="UP000238191"/>
    </source>
</evidence>
<dbReference type="EMBL" id="MDEI01000004">
    <property type="protein sequence ID" value="PPU69187.1"/>
    <property type="molecule type" value="Genomic_DNA"/>
</dbReference>
<feature type="domain" description="Prolyl 4-hydroxylase alpha subunit Fe(2+) 2OG dioxygenase" evidence="1">
    <location>
        <begin position="132"/>
        <end position="232"/>
    </location>
</feature>
<evidence type="ECO:0000313" key="2">
    <source>
        <dbReference type="EMBL" id="PPU69187.1"/>
    </source>
</evidence>
<reference evidence="3" key="1">
    <citation type="submission" date="2016-08" db="EMBL/GenBank/DDBJ databases">
        <authorList>
            <person name="Merda D."/>
            <person name="Briand M."/>
            <person name="Taghouti G."/>
            <person name="Carrere S."/>
            <person name="Gouzy J."/>
            <person name="Portier P."/>
            <person name="Jacques M.-A."/>
            <person name="Fischer-Le Saux M."/>
        </authorList>
    </citation>
    <scope>NUCLEOTIDE SEQUENCE [LARGE SCALE GENOMIC DNA]</scope>
    <source>
        <strain evidence="3">CFBP4643</strain>
    </source>
</reference>
<gene>
    <name evidence="2" type="ORF">XpiCFBP4643_06570</name>
</gene>
<dbReference type="Pfam" id="PF13640">
    <property type="entry name" value="2OG-FeII_Oxy_3"/>
    <property type="match status" value="1"/>
</dbReference>
<accession>A0A2S7D5U8</accession>
<dbReference type="RefSeq" id="WP_084726091.1">
    <property type="nucleotide sequence ID" value="NZ_MDEI01000004.1"/>
</dbReference>
<dbReference type="InterPro" id="IPR044862">
    <property type="entry name" value="Pro_4_hyd_alph_FE2OG_OXY"/>
</dbReference>
<name>A0A2S7D5U8_9XANT</name>
<protein>
    <recommendedName>
        <fullName evidence="1">Prolyl 4-hydroxylase alpha subunit Fe(2+) 2OG dioxygenase domain-containing protein</fullName>
    </recommendedName>
</protein>
<comment type="caution">
    <text evidence="2">The sequence shown here is derived from an EMBL/GenBank/DDBJ whole genome shotgun (WGS) entry which is preliminary data.</text>
</comment>
<sequence length="398" mass="43887">MRPGISPGMIPAYYFNEEQLGSLLKAHGGAFLQNPPFPHVVIDNLLPPEVLRRLIGEFPGPDDIPWNNWGAGRTGVETTMGTKLGLSDEAYFPPFIRHFFAQLNSATFIRFIERLTGMSGLVTDPTYSGCGLHSTGYGGRLMIHTDANRHPHSSAGLHQILNLIVYLNDDWQEDWGGHLELWTADRRPHTRIAPIANRAVLFFTGSRSFHGHPEPLACPPERRRNSLAVYYYKYNRMQNEEYDGMQYAVRWVPTTAGDHAATRILTRNGLARLAAMAGRAIEISATALRMPLEPHWGDRLLVTLLDGQGLDSVACEALPAAPVDADACGSGLRAFATVTSLKAADTQTQEVLVLIAEDGAVHLAKDGETPTYFFGYISAFLRCLDGGDRRIPTDHVDP</sequence>
<proteinExistence type="predicted"/>
<dbReference type="AlphaFoldDB" id="A0A2S7D5U8"/>